<keyword evidence="3" id="KW-1185">Reference proteome</keyword>
<reference evidence="1 3" key="2">
    <citation type="journal article" date="2014" name="BMC Genomics">
        <title>An improved genome release (version Mt4.0) for the model legume Medicago truncatula.</title>
        <authorList>
            <person name="Tang H."/>
            <person name="Krishnakumar V."/>
            <person name="Bidwell S."/>
            <person name="Rosen B."/>
            <person name="Chan A."/>
            <person name="Zhou S."/>
            <person name="Gentzbittel L."/>
            <person name="Childs K.L."/>
            <person name="Yandell M."/>
            <person name="Gundlach H."/>
            <person name="Mayer K.F."/>
            <person name="Schwartz D.C."/>
            <person name="Town C.D."/>
        </authorList>
    </citation>
    <scope>GENOME REANNOTATION</scope>
    <source>
        <strain evidence="2 3">cv. Jemalong A17</strain>
    </source>
</reference>
<dbReference type="Proteomes" id="UP000002051">
    <property type="component" value="Chromosome 6"/>
</dbReference>
<evidence type="ECO:0000313" key="3">
    <source>
        <dbReference type="Proteomes" id="UP000002051"/>
    </source>
</evidence>
<dbReference type="EnsemblPlants" id="AES75947">
    <property type="protein sequence ID" value="AES75947"/>
    <property type="gene ID" value="MTR_6g065240"/>
</dbReference>
<proteinExistence type="predicted"/>
<reference evidence="1 3" key="1">
    <citation type="journal article" date="2011" name="Nature">
        <title>The Medicago genome provides insight into the evolution of rhizobial symbioses.</title>
        <authorList>
            <person name="Young N.D."/>
            <person name="Debelle F."/>
            <person name="Oldroyd G.E."/>
            <person name="Geurts R."/>
            <person name="Cannon S.B."/>
            <person name="Udvardi M.K."/>
            <person name="Benedito V.A."/>
            <person name="Mayer K.F."/>
            <person name="Gouzy J."/>
            <person name="Schoof H."/>
            <person name="Van de Peer Y."/>
            <person name="Proost S."/>
            <person name="Cook D.R."/>
            <person name="Meyers B.C."/>
            <person name="Spannagl M."/>
            <person name="Cheung F."/>
            <person name="De Mita S."/>
            <person name="Krishnakumar V."/>
            <person name="Gundlach H."/>
            <person name="Zhou S."/>
            <person name="Mudge J."/>
            <person name="Bharti A.K."/>
            <person name="Murray J.D."/>
            <person name="Naoumkina M.A."/>
            <person name="Rosen B."/>
            <person name="Silverstein K.A."/>
            <person name="Tang H."/>
            <person name="Rombauts S."/>
            <person name="Zhao P.X."/>
            <person name="Zhou P."/>
            <person name="Barbe V."/>
            <person name="Bardou P."/>
            <person name="Bechner M."/>
            <person name="Bellec A."/>
            <person name="Berger A."/>
            <person name="Berges H."/>
            <person name="Bidwell S."/>
            <person name="Bisseling T."/>
            <person name="Choisne N."/>
            <person name="Couloux A."/>
            <person name="Denny R."/>
            <person name="Deshpande S."/>
            <person name="Dai X."/>
            <person name="Doyle J.J."/>
            <person name="Dudez A.M."/>
            <person name="Farmer A.D."/>
            <person name="Fouteau S."/>
            <person name="Franken C."/>
            <person name="Gibelin C."/>
            <person name="Gish J."/>
            <person name="Goldstein S."/>
            <person name="Gonzalez A.J."/>
            <person name="Green P.J."/>
            <person name="Hallab A."/>
            <person name="Hartog M."/>
            <person name="Hua A."/>
            <person name="Humphray S.J."/>
            <person name="Jeong D.H."/>
            <person name="Jing Y."/>
            <person name="Jocker A."/>
            <person name="Kenton S.M."/>
            <person name="Kim D.J."/>
            <person name="Klee K."/>
            <person name="Lai H."/>
            <person name="Lang C."/>
            <person name="Lin S."/>
            <person name="Macmil S.L."/>
            <person name="Magdelenat G."/>
            <person name="Matthews L."/>
            <person name="McCorrison J."/>
            <person name="Monaghan E.L."/>
            <person name="Mun J.H."/>
            <person name="Najar F.Z."/>
            <person name="Nicholson C."/>
            <person name="Noirot C."/>
            <person name="O'Bleness M."/>
            <person name="Paule C.R."/>
            <person name="Poulain J."/>
            <person name="Prion F."/>
            <person name="Qin B."/>
            <person name="Qu C."/>
            <person name="Retzel E.F."/>
            <person name="Riddle C."/>
            <person name="Sallet E."/>
            <person name="Samain S."/>
            <person name="Samson N."/>
            <person name="Sanders I."/>
            <person name="Saurat O."/>
            <person name="Scarpelli C."/>
            <person name="Schiex T."/>
            <person name="Segurens B."/>
            <person name="Severin A.J."/>
            <person name="Sherrier D.J."/>
            <person name="Shi R."/>
            <person name="Sims S."/>
            <person name="Singer S.R."/>
            <person name="Sinharoy S."/>
            <person name="Sterck L."/>
            <person name="Viollet A."/>
            <person name="Wang B.B."/>
            <person name="Wang K."/>
            <person name="Wang M."/>
            <person name="Wang X."/>
            <person name="Warfsmann J."/>
            <person name="Weissenbach J."/>
            <person name="White D.D."/>
            <person name="White J.D."/>
            <person name="Wiley G.B."/>
            <person name="Wincker P."/>
            <person name="Xing Y."/>
            <person name="Yang L."/>
            <person name="Yao Z."/>
            <person name="Ying F."/>
            <person name="Zhai J."/>
            <person name="Zhou L."/>
            <person name="Zuber A."/>
            <person name="Denarie J."/>
            <person name="Dixon R.A."/>
            <person name="May G.D."/>
            <person name="Schwartz D.C."/>
            <person name="Rogers J."/>
            <person name="Quetier F."/>
            <person name="Town C.D."/>
            <person name="Roe B.A."/>
        </authorList>
    </citation>
    <scope>NUCLEOTIDE SEQUENCE [LARGE SCALE GENOMIC DNA]</scope>
    <source>
        <strain evidence="1">A17</strain>
        <strain evidence="2 3">cv. Jemalong A17</strain>
    </source>
</reference>
<evidence type="ECO:0000313" key="1">
    <source>
        <dbReference type="EMBL" id="AES75947.1"/>
    </source>
</evidence>
<evidence type="ECO:0000313" key="2">
    <source>
        <dbReference type="EnsemblPlants" id="AES75947"/>
    </source>
</evidence>
<gene>
    <name evidence="1" type="ordered locus">MTR_6g065240</name>
</gene>
<organism evidence="1 3">
    <name type="scientific">Medicago truncatula</name>
    <name type="common">Barrel medic</name>
    <name type="synonym">Medicago tribuloides</name>
    <dbReference type="NCBI Taxonomy" id="3880"/>
    <lineage>
        <taxon>Eukaryota</taxon>
        <taxon>Viridiplantae</taxon>
        <taxon>Streptophyta</taxon>
        <taxon>Embryophyta</taxon>
        <taxon>Tracheophyta</taxon>
        <taxon>Spermatophyta</taxon>
        <taxon>Magnoliopsida</taxon>
        <taxon>eudicotyledons</taxon>
        <taxon>Gunneridae</taxon>
        <taxon>Pentapetalae</taxon>
        <taxon>rosids</taxon>
        <taxon>fabids</taxon>
        <taxon>Fabales</taxon>
        <taxon>Fabaceae</taxon>
        <taxon>Papilionoideae</taxon>
        <taxon>50 kb inversion clade</taxon>
        <taxon>NPAAA clade</taxon>
        <taxon>Hologalegina</taxon>
        <taxon>IRL clade</taxon>
        <taxon>Trifolieae</taxon>
        <taxon>Medicago</taxon>
    </lineage>
</organism>
<reference evidence="2" key="3">
    <citation type="submission" date="2015-04" db="UniProtKB">
        <authorList>
            <consortium name="EnsemblPlants"/>
        </authorList>
    </citation>
    <scope>IDENTIFICATION</scope>
    <source>
        <strain evidence="2">cv. Jemalong A17</strain>
    </source>
</reference>
<dbReference type="PaxDb" id="3880-AES75947"/>
<accession>G7KNW3</accession>
<dbReference type="HOGENOM" id="CLU_2674856_0_0_1"/>
<dbReference type="EMBL" id="CM001222">
    <property type="protein sequence ID" value="AES75947.1"/>
    <property type="molecule type" value="Genomic_DNA"/>
</dbReference>
<sequence length="75" mass="8573">MSKKFENKLPTRRFVPVKFKNETLCSKGYYISKSDSRGKWTPNYEGSCAITSPTMDDELALPMNAGAVKKYFIKK</sequence>
<protein>
    <submittedName>
        <fullName evidence="1 2">Uncharacterized protein</fullName>
    </submittedName>
</protein>
<dbReference type="AlphaFoldDB" id="G7KNW3"/>
<name>G7KNW3_MEDTR</name>